<feature type="compositionally biased region" description="Polar residues" evidence="3">
    <location>
        <begin position="104"/>
        <end position="115"/>
    </location>
</feature>
<evidence type="ECO:0000313" key="6">
    <source>
        <dbReference type="Proteomes" id="UP000735302"/>
    </source>
</evidence>
<feature type="compositionally biased region" description="Polar residues" evidence="3">
    <location>
        <begin position="1096"/>
        <end position="1107"/>
    </location>
</feature>
<dbReference type="InterPro" id="IPR023415">
    <property type="entry name" value="LDLR_class-A_CS"/>
</dbReference>
<gene>
    <name evidence="5" type="ORF">PoB_000167500</name>
</gene>
<dbReference type="Gene3D" id="4.10.400.10">
    <property type="entry name" value="Low-density Lipoprotein Receptor"/>
    <property type="match status" value="1"/>
</dbReference>
<reference evidence="5 6" key="1">
    <citation type="journal article" date="2021" name="Elife">
        <title>Chloroplast acquisition without the gene transfer in kleptoplastic sea slugs, Plakobranchus ocellatus.</title>
        <authorList>
            <person name="Maeda T."/>
            <person name="Takahashi S."/>
            <person name="Yoshida T."/>
            <person name="Shimamura S."/>
            <person name="Takaki Y."/>
            <person name="Nagai Y."/>
            <person name="Toyoda A."/>
            <person name="Suzuki Y."/>
            <person name="Arimoto A."/>
            <person name="Ishii H."/>
            <person name="Satoh N."/>
            <person name="Nishiyama T."/>
            <person name="Hasebe M."/>
            <person name="Maruyama T."/>
            <person name="Minagawa J."/>
            <person name="Obokata J."/>
            <person name="Shigenobu S."/>
        </authorList>
    </citation>
    <scope>NUCLEOTIDE SEQUENCE [LARGE SCALE GENOMIC DNA]</scope>
</reference>
<feature type="region of interest" description="Disordered" evidence="3">
    <location>
        <begin position="713"/>
        <end position="817"/>
    </location>
</feature>
<feature type="region of interest" description="Disordered" evidence="3">
    <location>
        <begin position="546"/>
        <end position="576"/>
    </location>
</feature>
<feature type="compositionally biased region" description="Low complexity" evidence="3">
    <location>
        <begin position="1039"/>
        <end position="1076"/>
    </location>
</feature>
<dbReference type="InterPro" id="IPR002172">
    <property type="entry name" value="LDrepeatLR_classA_rpt"/>
</dbReference>
<feature type="compositionally biased region" description="Low complexity" evidence="3">
    <location>
        <begin position="463"/>
        <end position="475"/>
    </location>
</feature>
<dbReference type="PROSITE" id="PS50068">
    <property type="entry name" value="LDLRA_2"/>
    <property type="match status" value="1"/>
</dbReference>
<feature type="compositionally biased region" description="Polar residues" evidence="3">
    <location>
        <begin position="266"/>
        <end position="284"/>
    </location>
</feature>
<name>A0AAV3XWJ4_9GAST</name>
<feature type="compositionally biased region" description="Polar residues" evidence="3">
    <location>
        <begin position="476"/>
        <end position="498"/>
    </location>
</feature>
<feature type="compositionally biased region" description="Low complexity" evidence="3">
    <location>
        <begin position="920"/>
        <end position="938"/>
    </location>
</feature>
<evidence type="ECO:0000256" key="3">
    <source>
        <dbReference type="SAM" id="MobiDB-lite"/>
    </source>
</evidence>
<feature type="compositionally biased region" description="Low complexity" evidence="3">
    <location>
        <begin position="119"/>
        <end position="138"/>
    </location>
</feature>
<feature type="region of interest" description="Disordered" evidence="3">
    <location>
        <begin position="893"/>
        <end position="975"/>
    </location>
</feature>
<protein>
    <recommendedName>
        <fullName evidence="7">CUB domain-containing protein</fullName>
    </recommendedName>
</protein>
<feature type="region of interest" description="Disordered" evidence="3">
    <location>
        <begin position="1023"/>
        <end position="1107"/>
    </location>
</feature>
<dbReference type="EMBL" id="BLXT01000255">
    <property type="protein sequence ID" value="GFN75169.1"/>
    <property type="molecule type" value="Genomic_DNA"/>
</dbReference>
<feature type="compositionally biased region" description="Basic and acidic residues" evidence="3">
    <location>
        <begin position="436"/>
        <end position="454"/>
    </location>
</feature>
<feature type="region of interest" description="Disordered" evidence="3">
    <location>
        <begin position="370"/>
        <end position="507"/>
    </location>
</feature>
<feature type="compositionally biased region" description="Polar residues" evidence="3">
    <location>
        <begin position="861"/>
        <end position="872"/>
    </location>
</feature>
<feature type="region of interest" description="Disordered" evidence="3">
    <location>
        <begin position="830"/>
        <end position="872"/>
    </location>
</feature>
<dbReference type="Proteomes" id="UP000735302">
    <property type="component" value="Unassembled WGS sequence"/>
</dbReference>
<feature type="compositionally biased region" description="Low complexity" evidence="3">
    <location>
        <begin position="830"/>
        <end position="852"/>
    </location>
</feature>
<feature type="compositionally biased region" description="Basic residues" evidence="3">
    <location>
        <begin position="1079"/>
        <end position="1089"/>
    </location>
</feature>
<feature type="compositionally biased region" description="Basic residues" evidence="3">
    <location>
        <begin position="939"/>
        <end position="952"/>
    </location>
</feature>
<organism evidence="5 6">
    <name type="scientific">Plakobranchus ocellatus</name>
    <dbReference type="NCBI Taxonomy" id="259542"/>
    <lineage>
        <taxon>Eukaryota</taxon>
        <taxon>Metazoa</taxon>
        <taxon>Spiralia</taxon>
        <taxon>Lophotrochozoa</taxon>
        <taxon>Mollusca</taxon>
        <taxon>Gastropoda</taxon>
        <taxon>Heterobranchia</taxon>
        <taxon>Euthyneura</taxon>
        <taxon>Panpulmonata</taxon>
        <taxon>Sacoglossa</taxon>
        <taxon>Placobranchoidea</taxon>
        <taxon>Plakobranchidae</taxon>
        <taxon>Plakobranchus</taxon>
    </lineage>
</organism>
<feature type="transmembrane region" description="Helical" evidence="4">
    <location>
        <begin position="681"/>
        <end position="704"/>
    </location>
</feature>
<dbReference type="CDD" id="cd00112">
    <property type="entry name" value="LDLa"/>
    <property type="match status" value="1"/>
</dbReference>
<comment type="caution">
    <text evidence="5">The sequence shown here is derived from an EMBL/GenBank/DDBJ whole genome shotgun (WGS) entry which is preliminary data.</text>
</comment>
<feature type="region of interest" description="Disordered" evidence="3">
    <location>
        <begin position="233"/>
        <end position="287"/>
    </location>
</feature>
<dbReference type="SMART" id="SM00192">
    <property type="entry name" value="LDLa"/>
    <property type="match status" value="1"/>
</dbReference>
<feature type="compositionally biased region" description="Polar residues" evidence="3">
    <location>
        <begin position="724"/>
        <end position="738"/>
    </location>
</feature>
<keyword evidence="4" id="KW-0472">Membrane</keyword>
<proteinExistence type="predicted"/>
<evidence type="ECO:0000256" key="2">
    <source>
        <dbReference type="PROSITE-ProRule" id="PRU00124"/>
    </source>
</evidence>
<feature type="compositionally biased region" description="Polar residues" evidence="3">
    <location>
        <begin position="156"/>
        <end position="170"/>
    </location>
</feature>
<feature type="compositionally biased region" description="Polar residues" evidence="3">
    <location>
        <begin position="376"/>
        <end position="422"/>
    </location>
</feature>
<feature type="compositionally biased region" description="Low complexity" evidence="3">
    <location>
        <begin position="783"/>
        <end position="795"/>
    </location>
</feature>
<evidence type="ECO:0000256" key="1">
    <source>
        <dbReference type="ARBA" id="ARBA00023157"/>
    </source>
</evidence>
<dbReference type="AlphaFoldDB" id="A0AAV3XWJ4"/>
<dbReference type="InterPro" id="IPR036055">
    <property type="entry name" value="LDL_receptor-like_sf"/>
</dbReference>
<feature type="compositionally biased region" description="Polar residues" evidence="3">
    <location>
        <begin position="233"/>
        <end position="259"/>
    </location>
</feature>
<keyword evidence="4" id="KW-0812">Transmembrane</keyword>
<dbReference type="PROSITE" id="PS01209">
    <property type="entry name" value="LDLRA_1"/>
    <property type="match status" value="1"/>
</dbReference>
<accession>A0AAV3XWJ4</accession>
<dbReference type="SUPFAM" id="SSF57424">
    <property type="entry name" value="LDL receptor-like module"/>
    <property type="match status" value="1"/>
</dbReference>
<feature type="compositionally biased region" description="Low complexity" evidence="3">
    <location>
        <begin position="803"/>
        <end position="815"/>
    </location>
</feature>
<feature type="region of interest" description="Disordered" evidence="3">
    <location>
        <begin position="104"/>
        <end position="198"/>
    </location>
</feature>
<sequence length="1107" mass="120005">MLACLTGKVKANPLASLSSASSFLPVAATSEANVKCKYNLTEVGSDGQRYQEQANHPLEHGGVVEVDSLVYAGRGCEQGEYLLPAPGPRLLILVNFTRIHTAADSSSGNNGTVSDYNNHRNTTTKNTYYNNNTLVNSTGHRSDDLSARIKPISDPVHNTTYEHISDTTPLSDLDRPIGRSRSGSHEPDSRGGGLDNRSADMLAVGDARRQRLHHSEGDQRKQQQRLHHLTQVTGVPGTSGTTATHSQRGQAPAQSSTADTAAANVHTKSTFQEKVQPLETSASVADSEKNRIQWPKIVSGVVADDRLGKKSRSSPKVSLSSHQNRSEDSRFPLLPESDSVHHSSHSSNAGELDTRTGYFGDVGAVEEADDVVPGQITPTISPSAHSRLLSANENSSSGDHLTKSSRSNLSVPFSSVSGSEVNGDSGAPSKRRIHDKNRDSLDKSQLDSSSEHNLKQTPKHRQSLSASAQSSGGSRNVDSGASSPSFSNTAKSFNTKNSLPAGEDGLELSTSTQDVDYYSWVGKTDLSLPLPQDCSLKLIIEESSPQVISQGDGEERGAGQSAVAQGEEGPRRPQPQIICWQPGWEREGRAPLVYRYSAPIKITYLWANNKPSGFSLQFSFLKLDEVECHFQCSTTPHLCLVQQQLCDGYSDCPDHSDERPHVCDSALSQDSNGKGTKVSNVIVAGVVLPCSFVIVVVVVVVLMIKHKQFGHAARRSGDSLLSPAPSQSSEACRSSQDSGQHEALLPERPPPYTQLSHQPDHHSQQHQHLLTDSSGSSDVNSLQTVQQHTQPHQPQYKQIQHCNNNSSGNNNINNNDLAGAVSFQDHQLPQQALHHQQQQHQQQQQHMLHQQLSPSVDGCNHQGSLNVPQPSSSTLVFMGSGLNTASPHGAMTGYQHHLYNNPLSNNDNDEDNNSRHHLHQQLYPNQHHYHQQQQQQQHQKQHQKNQSHKRQAKVAQPVTSPVSPTVSVQAPAQQSISVTCPPHIPVSLDGEEGYSAAQRALHSKRQMEQNLEAEYGLFRAPPNRSALERDSPPPPYSLQPPSNSGLSLDSLLSGSFFSSSCPTSFSNSSSSQSPGSRRGGNRGRGRGHSHSNSSPYNCASSAPSSRH</sequence>
<feature type="compositionally biased region" description="Low complexity" evidence="3">
    <location>
        <begin position="954"/>
        <end position="972"/>
    </location>
</feature>
<evidence type="ECO:0000313" key="5">
    <source>
        <dbReference type="EMBL" id="GFN75169.1"/>
    </source>
</evidence>
<evidence type="ECO:0008006" key="7">
    <source>
        <dbReference type="Google" id="ProtNLM"/>
    </source>
</evidence>
<evidence type="ECO:0000256" key="4">
    <source>
        <dbReference type="SAM" id="Phobius"/>
    </source>
</evidence>
<keyword evidence="6" id="KW-1185">Reference proteome</keyword>
<keyword evidence="4" id="KW-1133">Transmembrane helix</keyword>
<feature type="region of interest" description="Disordered" evidence="3">
    <location>
        <begin position="305"/>
        <end position="355"/>
    </location>
</feature>
<comment type="caution">
    <text evidence="2">Lacks conserved residue(s) required for the propagation of feature annotation.</text>
</comment>
<keyword evidence="1" id="KW-1015">Disulfide bond</keyword>
<feature type="compositionally biased region" description="Basic and acidic residues" evidence="3">
    <location>
        <begin position="172"/>
        <end position="189"/>
    </location>
</feature>